<dbReference type="PANTHER" id="PTHR39665:SF1">
    <property type="entry name" value="PARAFLAGELLAR ROD COMPONENT"/>
    <property type="match status" value="1"/>
</dbReference>
<organism evidence="1">
    <name type="scientific">Eutreptiella gymnastica</name>
    <dbReference type="NCBI Taxonomy" id="73025"/>
    <lineage>
        <taxon>Eukaryota</taxon>
        <taxon>Discoba</taxon>
        <taxon>Euglenozoa</taxon>
        <taxon>Euglenida</taxon>
        <taxon>Spirocuta</taxon>
        <taxon>Euglenophyceae</taxon>
        <taxon>Eutreptiales</taxon>
        <taxon>Eutreptiaceae</taxon>
        <taxon>Eutreptiella</taxon>
    </lineage>
</organism>
<evidence type="ECO:0000313" key="1">
    <source>
        <dbReference type="EMBL" id="CAE0804901.1"/>
    </source>
</evidence>
<reference evidence="1" key="1">
    <citation type="submission" date="2021-01" db="EMBL/GenBank/DDBJ databases">
        <authorList>
            <person name="Corre E."/>
            <person name="Pelletier E."/>
            <person name="Niang G."/>
            <person name="Scheremetjew M."/>
            <person name="Finn R."/>
            <person name="Kale V."/>
            <person name="Holt S."/>
            <person name="Cochrane G."/>
            <person name="Meng A."/>
            <person name="Brown T."/>
            <person name="Cohen L."/>
        </authorList>
    </citation>
    <scope>NUCLEOTIDE SEQUENCE</scope>
    <source>
        <strain evidence="1">CCMP1594</strain>
    </source>
</reference>
<dbReference type="AlphaFoldDB" id="A0A7S4CSA1"/>
<accession>A0A7S4CSA1</accession>
<dbReference type="EMBL" id="HBJA01045916">
    <property type="protein sequence ID" value="CAE0804901.1"/>
    <property type="molecule type" value="Transcribed_RNA"/>
</dbReference>
<name>A0A7S4CSA1_9EUGL</name>
<proteinExistence type="predicted"/>
<sequence>MPHCVVVCRFNPPQINLITGAGHSLREQTIQRLNSVLPQVTTTSMSPKQAPPQFEFRSNPQPHWHLQMDNQNCDHIARSNFFLAMIESLEAEDWTLRASHAMNHNYHTTKSTDSGMDTTRLFFYRP</sequence>
<protein>
    <submittedName>
        <fullName evidence="1">Uncharacterized protein</fullName>
    </submittedName>
</protein>
<dbReference type="PANTHER" id="PTHR39665">
    <property type="entry name" value="PARAFLAGELLAR ROD COMPONENT-RELATED"/>
    <property type="match status" value="1"/>
</dbReference>
<gene>
    <name evidence="1" type="ORF">EGYM00163_LOCUS16025</name>
</gene>